<dbReference type="SUPFAM" id="SSF53850">
    <property type="entry name" value="Periplasmic binding protein-like II"/>
    <property type="match status" value="1"/>
</dbReference>
<dbReference type="Pfam" id="PF13416">
    <property type="entry name" value="SBP_bac_8"/>
    <property type="match status" value="1"/>
</dbReference>
<comment type="caution">
    <text evidence="5">The sequence shown here is derived from an EMBL/GenBank/DDBJ whole genome shotgun (WGS) entry which is preliminary data.</text>
</comment>
<keyword evidence="3 4" id="KW-0732">Signal</keyword>
<name>A0ABV9FGS6_9BACL</name>
<dbReference type="InterPro" id="IPR006059">
    <property type="entry name" value="SBP"/>
</dbReference>
<dbReference type="Gene3D" id="3.40.190.10">
    <property type="entry name" value="Periplasmic binding protein-like II"/>
    <property type="match status" value="1"/>
</dbReference>
<dbReference type="RefSeq" id="WP_378097096.1">
    <property type="nucleotide sequence ID" value="NZ_JBHSEP010000009.1"/>
</dbReference>
<evidence type="ECO:0000256" key="3">
    <source>
        <dbReference type="ARBA" id="ARBA00022729"/>
    </source>
</evidence>
<feature type="chain" id="PRO_5045652922" evidence="4">
    <location>
        <begin position="27"/>
        <end position="433"/>
    </location>
</feature>
<evidence type="ECO:0000256" key="2">
    <source>
        <dbReference type="ARBA" id="ARBA00022448"/>
    </source>
</evidence>
<dbReference type="Proteomes" id="UP001596028">
    <property type="component" value="Unassembled WGS sequence"/>
</dbReference>
<dbReference type="PANTHER" id="PTHR30061:SF50">
    <property type="entry name" value="MALTOSE_MALTODEXTRIN-BINDING PERIPLASMIC PROTEIN"/>
    <property type="match status" value="1"/>
</dbReference>
<feature type="signal peptide" evidence="4">
    <location>
        <begin position="1"/>
        <end position="26"/>
    </location>
</feature>
<keyword evidence="2" id="KW-0813">Transport</keyword>
<dbReference type="EMBL" id="JBHSEP010000009">
    <property type="protein sequence ID" value="MFC4599394.1"/>
    <property type="molecule type" value="Genomic_DNA"/>
</dbReference>
<evidence type="ECO:0000256" key="4">
    <source>
        <dbReference type="SAM" id="SignalP"/>
    </source>
</evidence>
<evidence type="ECO:0000313" key="5">
    <source>
        <dbReference type="EMBL" id="MFC4599394.1"/>
    </source>
</evidence>
<organism evidence="5 6">
    <name type="scientific">Cohnella hongkongensis</name>
    <dbReference type="NCBI Taxonomy" id="178337"/>
    <lineage>
        <taxon>Bacteria</taxon>
        <taxon>Bacillati</taxon>
        <taxon>Bacillota</taxon>
        <taxon>Bacilli</taxon>
        <taxon>Bacillales</taxon>
        <taxon>Paenibacillaceae</taxon>
        <taxon>Cohnella</taxon>
    </lineage>
</organism>
<evidence type="ECO:0000313" key="6">
    <source>
        <dbReference type="Proteomes" id="UP001596028"/>
    </source>
</evidence>
<dbReference type="PANTHER" id="PTHR30061">
    <property type="entry name" value="MALTOSE-BINDING PERIPLASMIC PROTEIN"/>
    <property type="match status" value="1"/>
</dbReference>
<evidence type="ECO:0000256" key="1">
    <source>
        <dbReference type="ARBA" id="ARBA00008520"/>
    </source>
</evidence>
<proteinExistence type="inferred from homology"/>
<comment type="similarity">
    <text evidence="1">Belongs to the bacterial solute-binding protein 1 family.</text>
</comment>
<gene>
    <name evidence="5" type="ORF">ACFO3S_14170</name>
</gene>
<keyword evidence="6" id="KW-1185">Reference proteome</keyword>
<reference evidence="6" key="1">
    <citation type="journal article" date="2019" name="Int. J. Syst. Evol. Microbiol.">
        <title>The Global Catalogue of Microorganisms (GCM) 10K type strain sequencing project: providing services to taxonomists for standard genome sequencing and annotation.</title>
        <authorList>
            <consortium name="The Broad Institute Genomics Platform"/>
            <consortium name="The Broad Institute Genome Sequencing Center for Infectious Disease"/>
            <person name="Wu L."/>
            <person name="Ma J."/>
        </authorList>
    </citation>
    <scope>NUCLEOTIDE SEQUENCE [LARGE SCALE GENOMIC DNA]</scope>
    <source>
        <strain evidence="6">CCUG 49571</strain>
    </source>
</reference>
<sequence length="433" mass="47882">MARRKLALVFLLLCVMVLLLSPWADAPTSTSVPVVAPPGGAALVEEPEQAEEVARLTIEVALEEPEFRALSDRNDDFKSRNPGIEAELRRVAPEQAYDAFRRASELEEAADVMLFRNEWVAEFASAGHLFPADSAFVGKALGEQFEALSGPLKWNGYLWGVPRDMDPHVLVWNSDLLRAWLGEDASLPLTPEQWETAAAGAGAEEGGGAAWLAIDPADPFALLAWVENYAQTRTDELWTQESEPWEGTERGQALALLERNRESVRFERDVRESIRAQAQGQVLAAVMPYSEAIRLAPPGEDGEGRPELAIDHSGWKLPFVWPRGSSFVISSRTEAEEAAAAWIAEMTGEQAQLSNLEEQGKLPVFSSLYEADRRLADLLAGRSGQAFPDQAPLLYGPEAVRRLDEVGRLWSRFAGGELTREQWGEEWRMAMEG</sequence>
<accession>A0ABV9FGS6</accession>
<protein>
    <submittedName>
        <fullName evidence="5">Extracellular solute-binding protein</fullName>
    </submittedName>
</protein>